<evidence type="ECO:0000256" key="1">
    <source>
        <dbReference type="SAM" id="Phobius"/>
    </source>
</evidence>
<dbReference type="InterPro" id="IPR045584">
    <property type="entry name" value="Pilin-like"/>
</dbReference>
<name>A0A444J9K1_9BACT</name>
<evidence type="ECO:0000313" key="2">
    <source>
        <dbReference type="EMBL" id="RWX49753.1"/>
    </source>
</evidence>
<organism evidence="2 3">
    <name type="scientific">Candidatus Electrothrix communis</name>
    <dbReference type="NCBI Taxonomy" id="1859133"/>
    <lineage>
        <taxon>Bacteria</taxon>
        <taxon>Pseudomonadati</taxon>
        <taxon>Thermodesulfobacteriota</taxon>
        <taxon>Desulfobulbia</taxon>
        <taxon>Desulfobulbales</taxon>
        <taxon>Desulfobulbaceae</taxon>
        <taxon>Candidatus Electrothrix</taxon>
    </lineage>
</organism>
<dbReference type="Pfam" id="PF16074">
    <property type="entry name" value="PilW"/>
    <property type="match status" value="1"/>
</dbReference>
<dbReference type="SUPFAM" id="SSF54523">
    <property type="entry name" value="Pili subunits"/>
    <property type="match status" value="1"/>
</dbReference>
<feature type="transmembrane region" description="Helical" evidence="1">
    <location>
        <begin position="12"/>
        <end position="34"/>
    </location>
</feature>
<sequence length="258" mass="28882">MQRREQKENGFTLIEVMVSMVIASFVFAGIYGVYTIQQRSYTVQEQVSEMQQKGRAALDFLVRDIRMARYNDPDGACTSGDMAVWSAGPASFTFDTCDQSNTQQTVTYSLIVDNTKEPPAYRLVRTVGTGTAQTIAEDIEAVEFFYTIENNTEPVTFTSMLTVPAANMAQIRSVQISLLIRSTYPDRKHRDGVPYYPASELPDPPPAVFPPPVWDINGTTVNGTGNPPTTDPCDDELDRCHYHRRLLITTVKMRNMGL</sequence>
<dbReference type="InterPro" id="IPR032092">
    <property type="entry name" value="PilW"/>
</dbReference>
<dbReference type="InterPro" id="IPR012902">
    <property type="entry name" value="N_methyl_site"/>
</dbReference>
<dbReference type="GO" id="GO:0043683">
    <property type="term" value="P:type IV pilus assembly"/>
    <property type="evidence" value="ECO:0007669"/>
    <property type="project" value="InterPro"/>
</dbReference>
<dbReference type="AlphaFoldDB" id="A0A444J9K1"/>
<dbReference type="Proteomes" id="UP000288086">
    <property type="component" value="Unassembled WGS sequence"/>
</dbReference>
<gene>
    <name evidence="2" type="ORF">VT98_10126</name>
</gene>
<dbReference type="NCBIfam" id="TIGR02532">
    <property type="entry name" value="IV_pilin_GFxxxE"/>
    <property type="match status" value="1"/>
</dbReference>
<dbReference type="EMBL" id="MTKP01000012">
    <property type="protein sequence ID" value="RWX49753.1"/>
    <property type="molecule type" value="Genomic_DNA"/>
</dbReference>
<keyword evidence="3" id="KW-1185">Reference proteome</keyword>
<accession>A0A444J9K1</accession>
<reference evidence="2 3" key="1">
    <citation type="submission" date="2017-01" db="EMBL/GenBank/DDBJ databases">
        <title>The cable genome- insights into the physiology and evolution of filamentous bacteria capable of sulfide oxidation via long distance electron transfer.</title>
        <authorList>
            <person name="Schreiber L."/>
            <person name="Bjerg J.T."/>
            <person name="Boggild A."/>
            <person name="Van De Vossenberg J."/>
            <person name="Meysman F."/>
            <person name="Nielsen L.P."/>
            <person name="Schramm A."/>
            <person name="Kjeldsen K.U."/>
        </authorList>
    </citation>
    <scope>NUCLEOTIDE SEQUENCE [LARGE SCALE GENOMIC DNA]</scope>
    <source>
        <strain evidence="2">A1</strain>
    </source>
</reference>
<keyword evidence="1" id="KW-1133">Transmembrane helix</keyword>
<protein>
    <submittedName>
        <fullName evidence="2">Type IV pilin N-term methylation site GFxxxE</fullName>
    </submittedName>
</protein>
<proteinExistence type="predicted"/>
<keyword evidence="1" id="KW-0812">Transmembrane</keyword>
<dbReference type="Pfam" id="PF07963">
    <property type="entry name" value="N_methyl"/>
    <property type="match status" value="1"/>
</dbReference>
<comment type="caution">
    <text evidence="2">The sequence shown here is derived from an EMBL/GenBank/DDBJ whole genome shotgun (WGS) entry which is preliminary data.</text>
</comment>
<keyword evidence="1" id="KW-0472">Membrane</keyword>
<evidence type="ECO:0000313" key="3">
    <source>
        <dbReference type="Proteomes" id="UP000288086"/>
    </source>
</evidence>